<dbReference type="Proteomes" id="UP000308600">
    <property type="component" value="Unassembled WGS sequence"/>
</dbReference>
<name>A0ACD3AB71_9AGAR</name>
<reference evidence="1 2" key="1">
    <citation type="journal article" date="2019" name="Nat. Ecol. Evol.">
        <title>Megaphylogeny resolves global patterns of mushroom evolution.</title>
        <authorList>
            <person name="Varga T."/>
            <person name="Krizsan K."/>
            <person name="Foldi C."/>
            <person name="Dima B."/>
            <person name="Sanchez-Garcia M."/>
            <person name="Sanchez-Ramirez S."/>
            <person name="Szollosi G.J."/>
            <person name="Szarkandi J.G."/>
            <person name="Papp V."/>
            <person name="Albert L."/>
            <person name="Andreopoulos W."/>
            <person name="Angelini C."/>
            <person name="Antonin V."/>
            <person name="Barry K.W."/>
            <person name="Bougher N.L."/>
            <person name="Buchanan P."/>
            <person name="Buyck B."/>
            <person name="Bense V."/>
            <person name="Catcheside P."/>
            <person name="Chovatia M."/>
            <person name="Cooper J."/>
            <person name="Damon W."/>
            <person name="Desjardin D."/>
            <person name="Finy P."/>
            <person name="Geml J."/>
            <person name="Haridas S."/>
            <person name="Hughes K."/>
            <person name="Justo A."/>
            <person name="Karasinski D."/>
            <person name="Kautmanova I."/>
            <person name="Kiss B."/>
            <person name="Kocsube S."/>
            <person name="Kotiranta H."/>
            <person name="LaButti K.M."/>
            <person name="Lechner B.E."/>
            <person name="Liimatainen K."/>
            <person name="Lipzen A."/>
            <person name="Lukacs Z."/>
            <person name="Mihaltcheva S."/>
            <person name="Morgado L.N."/>
            <person name="Niskanen T."/>
            <person name="Noordeloos M.E."/>
            <person name="Ohm R.A."/>
            <person name="Ortiz-Santana B."/>
            <person name="Ovrebo C."/>
            <person name="Racz N."/>
            <person name="Riley R."/>
            <person name="Savchenko A."/>
            <person name="Shiryaev A."/>
            <person name="Soop K."/>
            <person name="Spirin V."/>
            <person name="Szebenyi C."/>
            <person name="Tomsovsky M."/>
            <person name="Tulloss R.E."/>
            <person name="Uehling J."/>
            <person name="Grigoriev I.V."/>
            <person name="Vagvolgyi C."/>
            <person name="Papp T."/>
            <person name="Martin F.M."/>
            <person name="Miettinen O."/>
            <person name="Hibbett D.S."/>
            <person name="Nagy L.G."/>
        </authorList>
    </citation>
    <scope>NUCLEOTIDE SEQUENCE [LARGE SCALE GENOMIC DNA]</scope>
    <source>
        <strain evidence="1 2">NL-1719</strain>
    </source>
</reference>
<proteinExistence type="predicted"/>
<evidence type="ECO:0000313" key="1">
    <source>
        <dbReference type="EMBL" id="TFK62654.1"/>
    </source>
</evidence>
<accession>A0ACD3AB71</accession>
<evidence type="ECO:0000313" key="2">
    <source>
        <dbReference type="Proteomes" id="UP000308600"/>
    </source>
</evidence>
<gene>
    <name evidence="1" type="ORF">BDN72DRAFT_382290</name>
</gene>
<protein>
    <submittedName>
        <fullName evidence="1">Uncharacterized protein</fullName>
    </submittedName>
</protein>
<sequence>MFTQLVSYLCYALAPKVTSMAEGVNGFMSPLLAAVVDDGSQPRSLSFIFATSLTTLENRLKSAQPFFDKGLARVQSIGAEVYALVNEFWLYKNSGTGDVQGHEVDRNTVEALQYPFIYHGITGLQVVILMLMDSIGVKSWMGRGKKVERFEWDEKIVRADVDEPKSKGLIADTDYESPTKSGEVEEEIKLQSDVDELDQINELYQSLRIQLDEMKKSGDAFRTPKYSDHDIPSAFDSEVQANSETEDDGYYTPIFWRSRKHRRIHPFADSSVFYAPLSTSSTASSVFSLMSLSTPELGRSPISTPASSPPSTPRCVSPSESFPSVMSSISTPASSKPNPLHSFSSKPSTRTRRALQATPKATFVSSSERAAWGSPLGYKAPIKTTGPSSTLTARPPLSSSTNKTRRPSPLGTSQPVTPEKKLVKSRDIQNIPVAHTSQGSRSPIPATMSPAKKRVWL</sequence>
<keyword evidence="2" id="KW-1185">Reference proteome</keyword>
<dbReference type="EMBL" id="ML208568">
    <property type="protein sequence ID" value="TFK62654.1"/>
    <property type="molecule type" value="Genomic_DNA"/>
</dbReference>
<organism evidence="1 2">
    <name type="scientific">Pluteus cervinus</name>
    <dbReference type="NCBI Taxonomy" id="181527"/>
    <lineage>
        <taxon>Eukaryota</taxon>
        <taxon>Fungi</taxon>
        <taxon>Dikarya</taxon>
        <taxon>Basidiomycota</taxon>
        <taxon>Agaricomycotina</taxon>
        <taxon>Agaricomycetes</taxon>
        <taxon>Agaricomycetidae</taxon>
        <taxon>Agaricales</taxon>
        <taxon>Pluteineae</taxon>
        <taxon>Pluteaceae</taxon>
        <taxon>Pluteus</taxon>
    </lineage>
</organism>